<protein>
    <submittedName>
        <fullName evidence="1">Uncharacterized protein</fullName>
    </submittedName>
</protein>
<organism evidence="1 2">
    <name type="scientific">Candidatus Endonucleibacter bathymodioli</name>
    <dbReference type="NCBI Taxonomy" id="539814"/>
    <lineage>
        <taxon>Bacteria</taxon>
        <taxon>Pseudomonadati</taxon>
        <taxon>Pseudomonadota</taxon>
        <taxon>Gammaproteobacteria</taxon>
        <taxon>Oceanospirillales</taxon>
        <taxon>Endozoicomonadaceae</taxon>
        <taxon>Candidatus Endonucleibacter</taxon>
    </lineage>
</organism>
<dbReference type="Proteomes" id="UP001178148">
    <property type="component" value="Unassembled WGS sequence"/>
</dbReference>
<evidence type="ECO:0000313" key="2">
    <source>
        <dbReference type="Proteomes" id="UP001178148"/>
    </source>
</evidence>
<dbReference type="AlphaFoldDB" id="A0AA90NT08"/>
<dbReference type="EMBL" id="JASXSV010000007">
    <property type="protein sequence ID" value="MDP0588757.1"/>
    <property type="molecule type" value="Genomic_DNA"/>
</dbReference>
<sequence>MPMPITVGDIVSGALIMVGCPCSGASATPEILFNKYRVDINNHDGFLALLVALNEELNNFKQDALNIVASPMVGLYKKDTFFSISSMVELQLKPCVPFFISRGF</sequence>
<proteinExistence type="predicted"/>
<evidence type="ECO:0000313" key="1">
    <source>
        <dbReference type="EMBL" id="MDP0588757.1"/>
    </source>
</evidence>
<accession>A0AA90NT08</accession>
<comment type="caution">
    <text evidence="1">The sequence shown here is derived from an EMBL/GenBank/DDBJ whole genome shotgun (WGS) entry which is preliminary data.</text>
</comment>
<gene>
    <name evidence="1" type="ORF">QS748_06005</name>
</gene>
<name>A0AA90NT08_9GAMM</name>
<keyword evidence="2" id="KW-1185">Reference proteome</keyword>
<reference evidence="1 2" key="1">
    <citation type="journal article" date="2023" name="bioRxiv">
        <title>An intranuclear bacterial parasite of deep-sea mussels expresses apoptosis inhibitors acquired from its host.</title>
        <authorList>
            <person name="Gonzalez Porras M.A."/>
            <person name="Assie A."/>
            <person name="Tietjen M."/>
            <person name="Violette M."/>
            <person name="Kleiner M."/>
            <person name="Gruber-Vodicka H."/>
            <person name="Dubilier N."/>
            <person name="Leisch N."/>
        </authorList>
    </citation>
    <scope>NUCLEOTIDE SEQUENCE [LARGE SCALE GENOMIC DNA]</scope>
    <source>
        <strain evidence="1">IAP13</strain>
    </source>
</reference>